<keyword evidence="3" id="KW-1185">Reference proteome</keyword>
<accession>A0AAN6NCU3</accession>
<sequence length="488" mass="54053">MGDRHFSRISGVGVVLENPAWNAQRQANIAGLVHNYKARSTDLLAIIAANRVSKRFDLIPKVKLMLKATELKQAVTDLDNTAASVDRFTRTLLSNRQTAKSTPSSRSAKLAKALKVVHSSAADLYLALHDSWEAGCHVRHEVNLLLEDRVEIIKKVSKRSSQNTPVARFVFHLTLAAHLCQEKSLSYETAVQVYERDAVASTVAHRKPSFNHHATASTQVTLAGPQLTPPATPDVIMVDNICRTLESASGVKRRACFVLAGDQRVGVSMSDDTPIVPFPGGPRKVTLRELLLLGTNSRYNVPLKFRMLLALRLSSNLLQLLHTNWLQAAWSKDTVYFPLQQGTKAKEHDTATLSLIDLNRPFVCLAFDEKEAIKPPCPLVNPKVALLELGILLLEIWHQQSFEARFGLEPAAAPGGYYTRLAMAIEWLDDTTNPMPEQYDKAVSLCTRGVIGGESHFANWDDDIGFWAAISEDIIDPLLKNCKLWKGT</sequence>
<dbReference type="EMBL" id="MU853770">
    <property type="protein sequence ID" value="KAK3942851.1"/>
    <property type="molecule type" value="Genomic_DNA"/>
</dbReference>
<dbReference type="Pfam" id="PF24476">
    <property type="entry name" value="DUF7580"/>
    <property type="match status" value="1"/>
</dbReference>
<name>A0AAN6NCU3_9PEZI</name>
<dbReference type="PANTHER" id="PTHR35186:SF4">
    <property type="entry name" value="PRION-INHIBITION AND PROPAGATION HELO DOMAIN-CONTAINING PROTEIN"/>
    <property type="match status" value="1"/>
</dbReference>
<feature type="domain" description="DUF7580" evidence="1">
    <location>
        <begin position="117"/>
        <end position="483"/>
    </location>
</feature>
<evidence type="ECO:0000259" key="1">
    <source>
        <dbReference type="Pfam" id="PF24476"/>
    </source>
</evidence>
<organism evidence="2 3">
    <name type="scientific">Diplogelasinospora grovesii</name>
    <dbReference type="NCBI Taxonomy" id="303347"/>
    <lineage>
        <taxon>Eukaryota</taxon>
        <taxon>Fungi</taxon>
        <taxon>Dikarya</taxon>
        <taxon>Ascomycota</taxon>
        <taxon>Pezizomycotina</taxon>
        <taxon>Sordariomycetes</taxon>
        <taxon>Sordariomycetidae</taxon>
        <taxon>Sordariales</taxon>
        <taxon>Diplogelasinosporaceae</taxon>
        <taxon>Diplogelasinospora</taxon>
    </lineage>
</organism>
<reference evidence="3" key="1">
    <citation type="journal article" date="2023" name="Mol. Phylogenet. Evol.">
        <title>Genome-scale phylogeny and comparative genomics of the fungal order Sordariales.</title>
        <authorList>
            <person name="Hensen N."/>
            <person name="Bonometti L."/>
            <person name="Westerberg I."/>
            <person name="Brannstrom I.O."/>
            <person name="Guillou S."/>
            <person name="Cros-Aarteil S."/>
            <person name="Calhoun S."/>
            <person name="Haridas S."/>
            <person name="Kuo A."/>
            <person name="Mondo S."/>
            <person name="Pangilinan J."/>
            <person name="Riley R."/>
            <person name="LaButti K."/>
            <person name="Andreopoulos B."/>
            <person name="Lipzen A."/>
            <person name="Chen C."/>
            <person name="Yan M."/>
            <person name="Daum C."/>
            <person name="Ng V."/>
            <person name="Clum A."/>
            <person name="Steindorff A."/>
            <person name="Ohm R.A."/>
            <person name="Martin F."/>
            <person name="Silar P."/>
            <person name="Natvig D.O."/>
            <person name="Lalanne C."/>
            <person name="Gautier V."/>
            <person name="Ament-Velasquez S.L."/>
            <person name="Kruys A."/>
            <person name="Hutchinson M.I."/>
            <person name="Powell A.J."/>
            <person name="Barry K."/>
            <person name="Miller A.N."/>
            <person name="Grigoriev I.V."/>
            <person name="Debuchy R."/>
            <person name="Gladieux P."/>
            <person name="Hiltunen Thoren M."/>
            <person name="Johannesson H."/>
        </authorList>
    </citation>
    <scope>NUCLEOTIDE SEQUENCE [LARGE SCALE GENOMIC DNA]</scope>
    <source>
        <strain evidence="3">CBS 340.73</strain>
    </source>
</reference>
<proteinExistence type="predicted"/>
<evidence type="ECO:0000313" key="3">
    <source>
        <dbReference type="Proteomes" id="UP001303473"/>
    </source>
</evidence>
<protein>
    <recommendedName>
        <fullName evidence="1">DUF7580 domain-containing protein</fullName>
    </recommendedName>
</protein>
<dbReference type="PANTHER" id="PTHR35186">
    <property type="entry name" value="ANK_REP_REGION DOMAIN-CONTAINING PROTEIN"/>
    <property type="match status" value="1"/>
</dbReference>
<evidence type="ECO:0000313" key="2">
    <source>
        <dbReference type="EMBL" id="KAK3942851.1"/>
    </source>
</evidence>
<dbReference type="InterPro" id="IPR056002">
    <property type="entry name" value="DUF7580"/>
</dbReference>
<dbReference type="Proteomes" id="UP001303473">
    <property type="component" value="Unassembled WGS sequence"/>
</dbReference>
<comment type="caution">
    <text evidence="2">The sequence shown here is derived from an EMBL/GenBank/DDBJ whole genome shotgun (WGS) entry which is preliminary data.</text>
</comment>
<dbReference type="AlphaFoldDB" id="A0AAN6NCU3"/>
<gene>
    <name evidence="2" type="ORF">QBC46DRAFT_423856</name>
</gene>